<dbReference type="GO" id="GO:0005524">
    <property type="term" value="F:ATP binding"/>
    <property type="evidence" value="ECO:0007669"/>
    <property type="project" value="UniProtKB-KW"/>
</dbReference>
<feature type="coiled-coil region" evidence="9">
    <location>
        <begin position="430"/>
        <end position="457"/>
    </location>
</feature>
<dbReference type="InterPro" id="IPR045076">
    <property type="entry name" value="MutS"/>
</dbReference>
<sequence>MDESYYASLLDDSANHPMENPVYLSVILSRKTQTHANQANASIRLAVAACIPRKRTEADDPVKYTLQYFSFLDDPRRFTNLDALLTRLSPISVVHVAATESAEINAEKASKAQVKRARVINNLLGKISSVINSRSDIVSNSEAKDDNIITNVLPSLPKNIGNVNSITQQLESNLLSLLGGDESPRYRQFRNDTKFMDDLLAKQALSLLLLQENIRSESEEGDYELVEGDISSHLTMDRTAMECINLLPPRHKGISNVVVGGTQENNSIFGVLNHCKTKMGIRMLEVWLRQPCVDYETILYRQNAVKKMVEEDALGRDRLRDEGLGALRGVDLETLCAKLSEFKDTGNTGGTSKALEQMYKMHLFADSQLPILHGALNDLAMAGDGNENQNGALQTICKGLLKVMNELSKSVQLVETVLDFDAAPRDFLVKASFSEELKDVRDELDAIEAELADIHESMNQTWEEISGKSGQVRLEDTNSNSNTSCAWQFRLLDTNASKTLQTELAGEVTVHRLLKNGVYFSNKELMQLGTKKQDLLVEYDRKQKEIVQNAMEIAVTYIPVLERASELVAEIDVLASLAHVAAFNPHGYCCPEISDCEDDGKGIVLKEARHPCVELQDNVDFIPNDIELVYGESSFLLVSGPNMGGKSTYIRSLGAIIVMAQIGSYVPCTSAKINIVHHLLARVGAGDLQDRGISTFMAEMLEASSILRTATKRSLIIIDELGRGTSTFDGYGLARAISEYIVQKIGCPTVFATHFHELTEMEAKEKEVKNCHVTAKRQDGTNELSFLYEVKPGPCLESFGIQVAEMANVPRVVIKDAKRKAAELENFDYKRRKDSNDPEFLRKFKALPLNTMSNSEKRTALMQLLQ</sequence>
<evidence type="ECO:0000259" key="10">
    <source>
        <dbReference type="PROSITE" id="PS00486"/>
    </source>
</evidence>
<dbReference type="PROSITE" id="PS00486">
    <property type="entry name" value="DNA_MISMATCH_REPAIR_2"/>
    <property type="match status" value="1"/>
</dbReference>
<keyword evidence="12" id="KW-1185">Reference proteome</keyword>
<dbReference type="InterPro" id="IPR036187">
    <property type="entry name" value="DNA_mismatch_repair_MutS_sf"/>
</dbReference>
<reference evidence="11 12" key="1">
    <citation type="journal article" date="2021" name="Sci. Rep.">
        <title>The genome of the diatom Chaetoceros tenuissimus carries an ancient integrated fragment of an extant virus.</title>
        <authorList>
            <person name="Hongo Y."/>
            <person name="Kimura K."/>
            <person name="Takaki Y."/>
            <person name="Yoshida Y."/>
            <person name="Baba S."/>
            <person name="Kobayashi G."/>
            <person name="Nagasaki K."/>
            <person name="Hano T."/>
            <person name="Tomaru Y."/>
        </authorList>
    </citation>
    <scope>NUCLEOTIDE SEQUENCE [LARGE SCALE GENOMIC DNA]</scope>
    <source>
        <strain evidence="11 12">NIES-3715</strain>
    </source>
</reference>
<dbReference type="InterPro" id="IPR000432">
    <property type="entry name" value="DNA_mismatch_repair_MutS_C"/>
</dbReference>
<evidence type="ECO:0000313" key="11">
    <source>
        <dbReference type="EMBL" id="GFH45521.1"/>
    </source>
</evidence>
<dbReference type="GO" id="GO:0030983">
    <property type="term" value="F:mismatched DNA binding"/>
    <property type="evidence" value="ECO:0007669"/>
    <property type="project" value="InterPro"/>
</dbReference>
<keyword evidence="3" id="KW-0547">Nucleotide-binding</keyword>
<comment type="subcellular location">
    <subcellularLocation>
        <location evidence="1">Nucleus</location>
    </subcellularLocation>
</comment>
<protein>
    <recommendedName>
        <fullName evidence="10">DNA mismatch repair proteins mutS family domain-containing protein</fullName>
    </recommendedName>
</protein>
<dbReference type="GO" id="GO:0140664">
    <property type="term" value="F:ATP-dependent DNA damage sensor activity"/>
    <property type="evidence" value="ECO:0007669"/>
    <property type="project" value="InterPro"/>
</dbReference>
<evidence type="ECO:0000256" key="6">
    <source>
        <dbReference type="ARBA" id="ARBA00023125"/>
    </source>
</evidence>
<evidence type="ECO:0000256" key="9">
    <source>
        <dbReference type="SAM" id="Coils"/>
    </source>
</evidence>
<accession>A0AAD3CGQ9</accession>
<keyword evidence="4" id="KW-0227">DNA damage</keyword>
<evidence type="ECO:0000256" key="1">
    <source>
        <dbReference type="ARBA" id="ARBA00004123"/>
    </source>
</evidence>
<keyword evidence="9" id="KW-0175">Coiled coil</keyword>
<gene>
    <name evidence="11" type="ORF">CTEN210_01995</name>
</gene>
<dbReference type="Proteomes" id="UP001054902">
    <property type="component" value="Unassembled WGS sequence"/>
</dbReference>
<keyword evidence="8" id="KW-0539">Nucleus</keyword>
<evidence type="ECO:0000256" key="4">
    <source>
        <dbReference type="ARBA" id="ARBA00022763"/>
    </source>
</evidence>
<dbReference type="Gene3D" id="1.10.1420.10">
    <property type="match status" value="2"/>
</dbReference>
<evidence type="ECO:0000256" key="8">
    <source>
        <dbReference type="ARBA" id="ARBA00023242"/>
    </source>
</evidence>
<organism evidence="11 12">
    <name type="scientific">Chaetoceros tenuissimus</name>
    <dbReference type="NCBI Taxonomy" id="426638"/>
    <lineage>
        <taxon>Eukaryota</taxon>
        <taxon>Sar</taxon>
        <taxon>Stramenopiles</taxon>
        <taxon>Ochrophyta</taxon>
        <taxon>Bacillariophyta</taxon>
        <taxon>Coscinodiscophyceae</taxon>
        <taxon>Chaetocerotophycidae</taxon>
        <taxon>Chaetocerotales</taxon>
        <taxon>Chaetocerotaceae</taxon>
        <taxon>Chaetoceros</taxon>
    </lineage>
</organism>
<comment type="caution">
    <text evidence="11">The sequence shown here is derived from an EMBL/GenBank/DDBJ whole genome shotgun (WGS) entry which is preliminary data.</text>
</comment>
<evidence type="ECO:0000256" key="3">
    <source>
        <dbReference type="ARBA" id="ARBA00022741"/>
    </source>
</evidence>
<dbReference type="InterPro" id="IPR007696">
    <property type="entry name" value="DNA_mismatch_repair_MutS_core"/>
</dbReference>
<dbReference type="SUPFAM" id="SSF48334">
    <property type="entry name" value="DNA repair protein MutS, domain III"/>
    <property type="match status" value="1"/>
</dbReference>
<dbReference type="PIRSF" id="PIRSF005813">
    <property type="entry name" value="MSH2"/>
    <property type="match status" value="1"/>
</dbReference>
<dbReference type="PANTHER" id="PTHR11361:SF35">
    <property type="entry name" value="DNA MISMATCH REPAIR PROTEIN MSH2"/>
    <property type="match status" value="1"/>
</dbReference>
<evidence type="ECO:0000256" key="2">
    <source>
        <dbReference type="ARBA" id="ARBA00006271"/>
    </source>
</evidence>
<dbReference type="Pfam" id="PF00488">
    <property type="entry name" value="MutS_V"/>
    <property type="match status" value="1"/>
</dbReference>
<dbReference type="PANTHER" id="PTHR11361">
    <property type="entry name" value="DNA MISMATCH REPAIR PROTEIN MUTS FAMILY MEMBER"/>
    <property type="match status" value="1"/>
</dbReference>
<name>A0AAD3CGQ9_9STRA</name>
<keyword evidence="7" id="KW-0234">DNA repair</keyword>
<dbReference type="Gene3D" id="3.40.50.300">
    <property type="entry name" value="P-loop containing nucleotide triphosphate hydrolases"/>
    <property type="match status" value="1"/>
</dbReference>
<keyword evidence="5" id="KW-0067">ATP-binding</keyword>
<keyword evidence="6" id="KW-0238">DNA-binding</keyword>
<dbReference type="SUPFAM" id="SSF52540">
    <property type="entry name" value="P-loop containing nucleoside triphosphate hydrolases"/>
    <property type="match status" value="1"/>
</dbReference>
<evidence type="ECO:0000256" key="7">
    <source>
        <dbReference type="ARBA" id="ARBA00023204"/>
    </source>
</evidence>
<dbReference type="AlphaFoldDB" id="A0AAD3CGQ9"/>
<feature type="domain" description="DNA mismatch repair proteins mutS family" evidence="10">
    <location>
        <begin position="714"/>
        <end position="730"/>
    </location>
</feature>
<dbReference type="EMBL" id="BLLK01000020">
    <property type="protein sequence ID" value="GFH45521.1"/>
    <property type="molecule type" value="Genomic_DNA"/>
</dbReference>
<evidence type="ECO:0000256" key="5">
    <source>
        <dbReference type="ARBA" id="ARBA00022840"/>
    </source>
</evidence>
<dbReference type="InterPro" id="IPR011184">
    <property type="entry name" value="DNA_mismatch_repair_Msh2"/>
</dbReference>
<dbReference type="FunFam" id="3.40.50.300:FF:002852">
    <property type="entry name" value="Mismatch repair protein"/>
    <property type="match status" value="1"/>
</dbReference>
<dbReference type="InterPro" id="IPR027417">
    <property type="entry name" value="P-loop_NTPase"/>
</dbReference>
<comment type="similarity">
    <text evidence="2">Belongs to the DNA mismatch repair MutS family.</text>
</comment>
<dbReference type="Pfam" id="PF05192">
    <property type="entry name" value="MutS_III"/>
    <property type="match status" value="1"/>
</dbReference>
<dbReference type="SMART" id="SM00533">
    <property type="entry name" value="MUTSd"/>
    <property type="match status" value="1"/>
</dbReference>
<dbReference type="SMART" id="SM00534">
    <property type="entry name" value="MUTSac"/>
    <property type="match status" value="1"/>
</dbReference>
<dbReference type="GO" id="GO:0032301">
    <property type="term" value="C:MutSalpha complex"/>
    <property type="evidence" value="ECO:0007669"/>
    <property type="project" value="TreeGrafter"/>
</dbReference>
<evidence type="ECO:0000313" key="12">
    <source>
        <dbReference type="Proteomes" id="UP001054902"/>
    </source>
</evidence>
<proteinExistence type="inferred from homology"/>
<dbReference type="GO" id="GO:0006312">
    <property type="term" value="P:mitotic recombination"/>
    <property type="evidence" value="ECO:0007669"/>
    <property type="project" value="TreeGrafter"/>
</dbReference>
<dbReference type="GO" id="GO:0006298">
    <property type="term" value="P:mismatch repair"/>
    <property type="evidence" value="ECO:0007669"/>
    <property type="project" value="InterPro"/>
</dbReference>